<dbReference type="EMBL" id="KI913241">
    <property type="protein sequence ID" value="ETV65283.1"/>
    <property type="molecule type" value="Genomic_DNA"/>
</dbReference>
<evidence type="ECO:0000313" key="2">
    <source>
        <dbReference type="EMBL" id="ETV65283.1"/>
    </source>
</evidence>
<reference evidence="2" key="1">
    <citation type="submission" date="2013-12" db="EMBL/GenBank/DDBJ databases">
        <title>The Genome Sequence of Aphanomyces astaci APO3.</title>
        <authorList>
            <consortium name="The Broad Institute Genomics Platform"/>
            <person name="Russ C."/>
            <person name="Tyler B."/>
            <person name="van West P."/>
            <person name="Dieguez-Uribeondo J."/>
            <person name="Young S.K."/>
            <person name="Zeng Q."/>
            <person name="Gargeya S."/>
            <person name="Fitzgerald M."/>
            <person name="Abouelleil A."/>
            <person name="Alvarado L."/>
            <person name="Chapman S.B."/>
            <person name="Gainer-Dewar J."/>
            <person name="Goldberg J."/>
            <person name="Griggs A."/>
            <person name="Gujja S."/>
            <person name="Hansen M."/>
            <person name="Howarth C."/>
            <person name="Imamovic A."/>
            <person name="Ireland A."/>
            <person name="Larimer J."/>
            <person name="McCowan C."/>
            <person name="Murphy C."/>
            <person name="Pearson M."/>
            <person name="Poon T.W."/>
            <person name="Priest M."/>
            <person name="Roberts A."/>
            <person name="Saif S."/>
            <person name="Shea T."/>
            <person name="Sykes S."/>
            <person name="Wortman J."/>
            <person name="Nusbaum C."/>
            <person name="Birren B."/>
        </authorList>
    </citation>
    <scope>NUCLEOTIDE SEQUENCE [LARGE SCALE GENOMIC DNA]</scope>
    <source>
        <strain evidence="2">APO3</strain>
    </source>
</reference>
<organism evidence="2">
    <name type="scientific">Aphanomyces astaci</name>
    <name type="common">Crayfish plague agent</name>
    <dbReference type="NCBI Taxonomy" id="112090"/>
    <lineage>
        <taxon>Eukaryota</taxon>
        <taxon>Sar</taxon>
        <taxon>Stramenopiles</taxon>
        <taxon>Oomycota</taxon>
        <taxon>Saprolegniomycetes</taxon>
        <taxon>Saprolegniales</taxon>
        <taxon>Verrucalvaceae</taxon>
        <taxon>Aphanomyces</taxon>
    </lineage>
</organism>
<sequence>MATAAQRESSTLEDILGAPVAERSKKAYASGIRQPFYIMPRRGKGWCPASTELMLDKIELFLPAGHNGWAKVADGAHSPENKTSRLSNASGGSDTNLMARSKSIETIQLSHFTYEEGAIGGTLFNSKTVQDGSKRRDPRHVYANVLQPHICVFLTLGL</sequence>
<dbReference type="RefSeq" id="XP_009845209.1">
    <property type="nucleotide sequence ID" value="XM_009846907.1"/>
</dbReference>
<proteinExistence type="predicted"/>
<feature type="compositionally biased region" description="Polar residues" evidence="1">
    <location>
        <begin position="84"/>
        <end position="94"/>
    </location>
</feature>
<evidence type="ECO:0000256" key="1">
    <source>
        <dbReference type="SAM" id="MobiDB-lite"/>
    </source>
</evidence>
<feature type="region of interest" description="Disordered" evidence="1">
    <location>
        <begin position="74"/>
        <end position="94"/>
    </location>
</feature>
<dbReference type="GeneID" id="20819934"/>
<name>W4FEY0_APHAT</name>
<dbReference type="VEuPathDB" id="FungiDB:H257_17938"/>
<gene>
    <name evidence="2" type="ORF">H257_17938</name>
</gene>
<dbReference type="AlphaFoldDB" id="W4FEY0"/>
<accession>W4FEY0</accession>
<protein>
    <submittedName>
        <fullName evidence="2">Uncharacterized protein</fullName>
    </submittedName>
</protein>